<dbReference type="Proteomes" id="UP000002432">
    <property type="component" value="Chromosome"/>
</dbReference>
<gene>
    <name evidence="3" type="ordered locus">Acid345_0012</name>
</gene>
<feature type="transmembrane region" description="Helical" evidence="1">
    <location>
        <begin position="277"/>
        <end position="294"/>
    </location>
</feature>
<dbReference type="RefSeq" id="WP_011520819.1">
    <property type="nucleotide sequence ID" value="NC_008009.1"/>
</dbReference>
<organism evidence="3 4">
    <name type="scientific">Koribacter versatilis (strain Ellin345)</name>
    <dbReference type="NCBI Taxonomy" id="204669"/>
    <lineage>
        <taxon>Bacteria</taxon>
        <taxon>Pseudomonadati</taxon>
        <taxon>Acidobacteriota</taxon>
        <taxon>Terriglobia</taxon>
        <taxon>Terriglobales</taxon>
        <taxon>Candidatus Korobacteraceae</taxon>
        <taxon>Candidatus Korobacter</taxon>
    </lineage>
</organism>
<feature type="transmembrane region" description="Helical" evidence="1">
    <location>
        <begin position="12"/>
        <end position="32"/>
    </location>
</feature>
<name>Q1IVT3_KORVE</name>
<keyword evidence="4" id="KW-1185">Reference proteome</keyword>
<accession>Q1IVT3</accession>
<dbReference type="eggNOG" id="ENOG5034374">
    <property type="taxonomic scope" value="Bacteria"/>
</dbReference>
<dbReference type="EnsemblBacteria" id="ABF39017">
    <property type="protein sequence ID" value="ABF39017"/>
    <property type="gene ID" value="Acid345_0012"/>
</dbReference>
<evidence type="ECO:0000256" key="1">
    <source>
        <dbReference type="SAM" id="Phobius"/>
    </source>
</evidence>
<dbReference type="EMBL" id="CP000360">
    <property type="protein sequence ID" value="ABF39017.1"/>
    <property type="molecule type" value="Genomic_DNA"/>
</dbReference>
<feature type="transmembrane region" description="Helical" evidence="1">
    <location>
        <begin position="355"/>
        <end position="375"/>
    </location>
</feature>
<evidence type="ECO:0000313" key="3">
    <source>
        <dbReference type="EMBL" id="ABF39017.1"/>
    </source>
</evidence>
<dbReference type="Pfam" id="PF13231">
    <property type="entry name" value="PMT_2"/>
    <property type="match status" value="1"/>
</dbReference>
<dbReference type="OrthoDB" id="104153at2"/>
<keyword evidence="1" id="KW-0472">Membrane</keyword>
<feature type="transmembrane region" description="Helical" evidence="1">
    <location>
        <begin position="90"/>
        <end position="111"/>
    </location>
</feature>
<evidence type="ECO:0000259" key="2">
    <source>
        <dbReference type="Pfam" id="PF13231"/>
    </source>
</evidence>
<feature type="transmembrane region" description="Helical" evidence="1">
    <location>
        <begin position="146"/>
        <end position="166"/>
    </location>
</feature>
<protein>
    <recommendedName>
        <fullName evidence="2">Glycosyltransferase RgtA/B/C/D-like domain-containing protein</fullName>
    </recommendedName>
</protein>
<feature type="transmembrane region" description="Helical" evidence="1">
    <location>
        <begin position="118"/>
        <end position="140"/>
    </location>
</feature>
<dbReference type="STRING" id="204669.Acid345_0012"/>
<feature type="transmembrane region" description="Helical" evidence="1">
    <location>
        <begin position="178"/>
        <end position="210"/>
    </location>
</feature>
<dbReference type="AlphaFoldDB" id="Q1IVT3"/>
<proteinExistence type="predicted"/>
<feature type="transmembrane region" description="Helical" evidence="1">
    <location>
        <begin position="216"/>
        <end position="237"/>
    </location>
</feature>
<feature type="transmembrane region" description="Helical" evidence="1">
    <location>
        <begin position="326"/>
        <end position="343"/>
    </location>
</feature>
<dbReference type="InterPro" id="IPR038731">
    <property type="entry name" value="RgtA/B/C-like"/>
</dbReference>
<sequence length="382" mass="41911">MPKLFGERIRLPQVFAALLLCVFLAQCLWFVARVPLVENEGLVLQSGAQQLRGMFIAGTQQNSPLISLLAAIPVIGKDSSNAYLMIRNRWAIRAPFLLMGVLLGGSLWYVARRLYGNAGGYIALTLYIFSPFLIIRSALLQPDVPAAWGAFGLIFTGIAVAHTLYAPREVVLWNWKRIVLLGISICIAVGAQYSVVWLLLPALAFMLWLAPVRRGAAMTIFVAACVVGLVALSFTFVPNPAEMLAALRHANWGEFDVSQLASMSSYRLIGSFFRDNSLPALLLLLIALVTYIAWPRTRYFGTTAPLVAGLFCVFLCLVMPHFGGRLFLFVALPMFYVFIAGVFTDLLETRYMVPLAAVLVGALLVHAAASVMGLVQLTHLTR</sequence>
<dbReference type="KEGG" id="aba:Acid345_0012"/>
<feature type="transmembrane region" description="Helical" evidence="1">
    <location>
        <begin position="300"/>
        <end position="319"/>
    </location>
</feature>
<keyword evidence="1" id="KW-0812">Transmembrane</keyword>
<dbReference type="HOGENOM" id="CLU_688431_0_0_0"/>
<reference evidence="3 4" key="1">
    <citation type="journal article" date="2009" name="Appl. Environ. Microbiol.">
        <title>Three genomes from the phylum Acidobacteria provide insight into the lifestyles of these microorganisms in soils.</title>
        <authorList>
            <person name="Ward N.L."/>
            <person name="Challacombe J.F."/>
            <person name="Janssen P.H."/>
            <person name="Henrissat B."/>
            <person name="Coutinho P.M."/>
            <person name="Wu M."/>
            <person name="Xie G."/>
            <person name="Haft D.H."/>
            <person name="Sait M."/>
            <person name="Badger J."/>
            <person name="Barabote R.D."/>
            <person name="Bradley B."/>
            <person name="Brettin T.S."/>
            <person name="Brinkac L.M."/>
            <person name="Bruce D."/>
            <person name="Creasy T."/>
            <person name="Daugherty S.C."/>
            <person name="Davidsen T.M."/>
            <person name="DeBoy R.T."/>
            <person name="Detter J.C."/>
            <person name="Dodson R.J."/>
            <person name="Durkin A.S."/>
            <person name="Ganapathy A."/>
            <person name="Gwinn-Giglio M."/>
            <person name="Han C.S."/>
            <person name="Khouri H."/>
            <person name="Kiss H."/>
            <person name="Kothari S.P."/>
            <person name="Madupu R."/>
            <person name="Nelson K.E."/>
            <person name="Nelson W.C."/>
            <person name="Paulsen I."/>
            <person name="Penn K."/>
            <person name="Ren Q."/>
            <person name="Rosovitz M.J."/>
            <person name="Selengut J.D."/>
            <person name="Shrivastava S."/>
            <person name="Sullivan S.A."/>
            <person name="Tapia R."/>
            <person name="Thompson L.S."/>
            <person name="Watkins K.L."/>
            <person name="Yang Q."/>
            <person name="Yu C."/>
            <person name="Zafar N."/>
            <person name="Zhou L."/>
            <person name="Kuske C.R."/>
        </authorList>
    </citation>
    <scope>NUCLEOTIDE SEQUENCE [LARGE SCALE GENOMIC DNA]</scope>
    <source>
        <strain evidence="3 4">Ellin345</strain>
    </source>
</reference>
<keyword evidence="1" id="KW-1133">Transmembrane helix</keyword>
<evidence type="ECO:0000313" key="4">
    <source>
        <dbReference type="Proteomes" id="UP000002432"/>
    </source>
</evidence>
<feature type="domain" description="Glycosyltransferase RgtA/B/C/D-like" evidence="2">
    <location>
        <begin position="84"/>
        <end position="233"/>
    </location>
</feature>